<feature type="compositionally biased region" description="Low complexity" evidence="1">
    <location>
        <begin position="190"/>
        <end position="217"/>
    </location>
</feature>
<organism evidence="2 3">
    <name type="scientific">Streblomastix strix</name>
    <dbReference type="NCBI Taxonomy" id="222440"/>
    <lineage>
        <taxon>Eukaryota</taxon>
        <taxon>Metamonada</taxon>
        <taxon>Preaxostyla</taxon>
        <taxon>Oxymonadida</taxon>
        <taxon>Streblomastigidae</taxon>
        <taxon>Streblomastix</taxon>
    </lineage>
</organism>
<accession>A0A5J4THA6</accession>
<dbReference type="Gene3D" id="1.25.10.10">
    <property type="entry name" value="Leucine-rich Repeat Variant"/>
    <property type="match status" value="1"/>
</dbReference>
<dbReference type="OrthoDB" id="5870094at2759"/>
<evidence type="ECO:0000313" key="2">
    <source>
        <dbReference type="EMBL" id="KAA6357529.1"/>
    </source>
</evidence>
<dbReference type="Proteomes" id="UP000324800">
    <property type="component" value="Unassembled WGS sequence"/>
</dbReference>
<name>A0A5J4THA6_9EUKA</name>
<proteinExistence type="predicted"/>
<feature type="non-terminal residue" evidence="2">
    <location>
        <position position="1"/>
    </location>
</feature>
<gene>
    <name evidence="2" type="ORF">EZS28_046944</name>
</gene>
<dbReference type="AlphaFoldDB" id="A0A5J4THA6"/>
<feature type="non-terminal residue" evidence="2">
    <location>
        <position position="247"/>
    </location>
</feature>
<comment type="caution">
    <text evidence="2">The sequence shown here is derived from an EMBL/GenBank/DDBJ whole genome shotgun (WGS) entry which is preliminary data.</text>
</comment>
<dbReference type="InterPro" id="IPR016024">
    <property type="entry name" value="ARM-type_fold"/>
</dbReference>
<feature type="region of interest" description="Disordered" evidence="1">
    <location>
        <begin position="190"/>
        <end position="247"/>
    </location>
</feature>
<evidence type="ECO:0000313" key="3">
    <source>
        <dbReference type="Proteomes" id="UP000324800"/>
    </source>
</evidence>
<dbReference type="SUPFAM" id="SSF48371">
    <property type="entry name" value="ARM repeat"/>
    <property type="match status" value="1"/>
</dbReference>
<sequence>NSSLQHESSHVRLEALNVIIAALLRHENTQINFDELLGHISSILQDPSVKVRKVALDLCAVIQHRIGRGNMSLFLNSLSAPLKQQVEERLDQPGLPKVLPNGLIDYTNQQNKRVALPINAPSLTPQSKLNVNPANIPQILHKTTSHNIPDSKMNEKNGLSNMGISGSKLYTPANIYIGKTVQNQELITLSSPSASSPSQPSESINESNNASEAGSQSFTSGSLTPQKEQFSQRLKQRPSLIGIVGKP</sequence>
<reference evidence="2 3" key="1">
    <citation type="submission" date="2019-03" db="EMBL/GenBank/DDBJ databases">
        <title>Single cell metagenomics reveals metabolic interactions within the superorganism composed of flagellate Streblomastix strix and complex community of Bacteroidetes bacteria on its surface.</title>
        <authorList>
            <person name="Treitli S.C."/>
            <person name="Kolisko M."/>
            <person name="Husnik F."/>
            <person name="Keeling P."/>
            <person name="Hampl V."/>
        </authorList>
    </citation>
    <scope>NUCLEOTIDE SEQUENCE [LARGE SCALE GENOMIC DNA]</scope>
    <source>
        <strain evidence="2">ST1C</strain>
    </source>
</reference>
<evidence type="ECO:0008006" key="4">
    <source>
        <dbReference type="Google" id="ProtNLM"/>
    </source>
</evidence>
<dbReference type="EMBL" id="SNRW01031275">
    <property type="protein sequence ID" value="KAA6357529.1"/>
    <property type="molecule type" value="Genomic_DNA"/>
</dbReference>
<evidence type="ECO:0000256" key="1">
    <source>
        <dbReference type="SAM" id="MobiDB-lite"/>
    </source>
</evidence>
<feature type="compositionally biased region" description="Polar residues" evidence="1">
    <location>
        <begin position="218"/>
        <end position="233"/>
    </location>
</feature>
<protein>
    <recommendedName>
        <fullName evidence="4">TOG domain-containing protein</fullName>
    </recommendedName>
</protein>
<dbReference type="InterPro" id="IPR011989">
    <property type="entry name" value="ARM-like"/>
</dbReference>